<reference evidence="3" key="1">
    <citation type="submission" date="2016-11" db="EMBL/GenBank/DDBJ databases">
        <authorList>
            <person name="Varghese N."/>
            <person name="Submissions S."/>
        </authorList>
    </citation>
    <scope>NUCLEOTIDE SEQUENCE [LARGE SCALE GENOMIC DNA]</scope>
    <source>
        <strain evidence="3">DSM 27619</strain>
    </source>
</reference>
<feature type="domain" description="T6SS Phospholipase effector Tle1-like catalytic" evidence="1">
    <location>
        <begin position="10"/>
        <end position="125"/>
    </location>
</feature>
<dbReference type="Pfam" id="PF09994">
    <property type="entry name" value="T6SS_Tle1-like_cat"/>
    <property type="match status" value="2"/>
</dbReference>
<dbReference type="Proteomes" id="UP000184518">
    <property type="component" value="Unassembled WGS sequence"/>
</dbReference>
<feature type="domain" description="T6SS Phospholipase effector Tle1-like catalytic" evidence="1">
    <location>
        <begin position="135"/>
        <end position="229"/>
    </location>
</feature>
<dbReference type="STRING" id="1416778.SAMN05443633_10391"/>
<proteinExistence type="predicted"/>
<name>A0A1M4Z9L3_9FLAO</name>
<dbReference type="RefSeq" id="WP_072954609.1">
    <property type="nucleotide sequence ID" value="NZ_FQUT01000003.1"/>
</dbReference>
<dbReference type="PANTHER" id="PTHR33840:SF1">
    <property type="entry name" value="TLE1 PHOSPHOLIPASE DOMAIN-CONTAINING PROTEIN"/>
    <property type="match status" value="1"/>
</dbReference>
<sequence>MKNNIISVGIFFDGTGNNGMNAVSVEKPLKNNESYYGNPTNIYKLFTLFNGNEKLYIEGIGTVTHAEDSDFAMATCLNPSGYHGYSSEDKLEKAFAFAEEKMADKNAEYHFYVYGFSRGSMLARNFCYELQKPDSKYSAVIKVKFLGVFDTVESAAFNDYNITVFPETEKALHICSLNECRYFFPLTGFFSETKEKRDAIYESEHSVWKEIFVPGAHADIGGGYLEGSQSVYISPNFLENKELYYYVENLKAATLDSNGSKVWDAVLRDVKVDHGEVFSQAYIARNLVYNELSKVYGKLMLTESNAQQPIFNTDFDETNFDFDTEFHSYLSQLSNQLEHYKENLSKELQPDYDYEKLADYTHISANFGLYHSSLPNSSVSEINPEFINNGLNVPSHSDDQFSKNQSKVQSEIHHIEDSIVDYAYGTNIPNNDNWNRTILIKENLYNKC</sequence>
<dbReference type="GO" id="GO:0016787">
    <property type="term" value="F:hydrolase activity"/>
    <property type="evidence" value="ECO:0007669"/>
    <property type="project" value="UniProtKB-KW"/>
</dbReference>
<dbReference type="EMBL" id="FQUT01000003">
    <property type="protein sequence ID" value="SHF14462.1"/>
    <property type="molecule type" value="Genomic_DNA"/>
</dbReference>
<keyword evidence="2" id="KW-0378">Hydrolase</keyword>
<dbReference type="AlphaFoldDB" id="A0A1M4Z9L3"/>
<dbReference type="InterPro" id="IPR018712">
    <property type="entry name" value="Tle1-like_cat"/>
</dbReference>
<evidence type="ECO:0000313" key="2">
    <source>
        <dbReference type="EMBL" id="SHF14462.1"/>
    </source>
</evidence>
<accession>A0A1M4Z9L3</accession>
<dbReference type="PANTHER" id="PTHR33840">
    <property type="match status" value="1"/>
</dbReference>
<organism evidence="2 3">
    <name type="scientific">Chryseobacterium arachidis</name>
    <dbReference type="NCBI Taxonomy" id="1416778"/>
    <lineage>
        <taxon>Bacteria</taxon>
        <taxon>Pseudomonadati</taxon>
        <taxon>Bacteroidota</taxon>
        <taxon>Flavobacteriia</taxon>
        <taxon>Flavobacteriales</taxon>
        <taxon>Weeksellaceae</taxon>
        <taxon>Chryseobacterium group</taxon>
        <taxon>Chryseobacterium</taxon>
    </lineage>
</organism>
<keyword evidence="3" id="KW-1185">Reference proteome</keyword>
<protein>
    <submittedName>
        <fullName evidence="2">Uncharacterized alpha/beta hydrolase domain</fullName>
    </submittedName>
</protein>
<evidence type="ECO:0000259" key="1">
    <source>
        <dbReference type="Pfam" id="PF09994"/>
    </source>
</evidence>
<dbReference type="OrthoDB" id="4378831at2"/>
<gene>
    <name evidence="2" type="ORF">SAMN05443633_10391</name>
</gene>
<evidence type="ECO:0000313" key="3">
    <source>
        <dbReference type="Proteomes" id="UP000184518"/>
    </source>
</evidence>